<feature type="transmembrane region" description="Helical" evidence="2">
    <location>
        <begin position="371"/>
        <end position="399"/>
    </location>
</feature>
<evidence type="ECO:0000256" key="2">
    <source>
        <dbReference type="SAM" id="Phobius"/>
    </source>
</evidence>
<feature type="compositionally biased region" description="Low complexity" evidence="1">
    <location>
        <begin position="60"/>
        <end position="79"/>
    </location>
</feature>
<keyword evidence="2" id="KW-1133">Transmembrane helix</keyword>
<keyword evidence="2" id="KW-0812">Transmembrane</keyword>
<evidence type="ECO:0000313" key="4">
    <source>
        <dbReference type="Proteomes" id="UP000319908"/>
    </source>
</evidence>
<dbReference type="AlphaFoldDB" id="A0A5C6BT14"/>
<proteinExistence type="predicted"/>
<feature type="transmembrane region" description="Helical" evidence="2">
    <location>
        <begin position="333"/>
        <end position="351"/>
    </location>
</feature>
<dbReference type="Proteomes" id="UP000319908">
    <property type="component" value="Unassembled WGS sequence"/>
</dbReference>
<feature type="transmembrane region" description="Helical" evidence="2">
    <location>
        <begin position="273"/>
        <end position="294"/>
    </location>
</feature>
<organism evidence="3 4">
    <name type="scientific">Allorhodopirellula heiligendammensis</name>
    <dbReference type="NCBI Taxonomy" id="2714739"/>
    <lineage>
        <taxon>Bacteria</taxon>
        <taxon>Pseudomonadati</taxon>
        <taxon>Planctomycetota</taxon>
        <taxon>Planctomycetia</taxon>
        <taxon>Pirellulales</taxon>
        <taxon>Pirellulaceae</taxon>
        <taxon>Allorhodopirellula</taxon>
    </lineage>
</organism>
<feature type="transmembrane region" description="Helical" evidence="2">
    <location>
        <begin position="122"/>
        <end position="141"/>
    </location>
</feature>
<accession>A0A5C6BT14</accession>
<keyword evidence="2" id="KW-0472">Membrane</keyword>
<keyword evidence="4" id="KW-1185">Reference proteome</keyword>
<sequence length="434" mass="46735">MGPSCESWQNTTSEYHARGFCDYVFGFNLERTLRVDRVKRPIFEAVSTRFRPQRAPYIPTTTMSTDSQDSGSSSTAPSDRSTRRVPAAGLERHLFDRIRTWTDVFPWLRLVRVCRIAGGPVWISHTLIVSLIWLLGFAWLADSPVDMMGSYGGLSLLGLPLASATMPSDAWAVVPGINLGSWIGVSPDWKTVVWTISMWLPTMMALARVGAILTAGRDLPSYLSTFRAVGRRLLGAAVIVLLPAVVAACLCLVAWCATWVAVAIGGDSIAMTWATWLSQLIVLPATLIAGLLILGGKLAVPLGLTATMIEPDADPIDALSRGYEYTLRRLPQFTLLAIIAGTISAVVVLAWVGVSMAARGLAVSLEPANPPLLLCLALLPSVIAVMMLWAMVGGIYLLLRQSAGGQEVEDLAIDPGHWKSPAMPSVQQVNQTAG</sequence>
<evidence type="ECO:0000313" key="3">
    <source>
        <dbReference type="EMBL" id="TWU15198.1"/>
    </source>
</evidence>
<comment type="caution">
    <text evidence="3">The sequence shown here is derived from an EMBL/GenBank/DDBJ whole genome shotgun (WGS) entry which is preliminary data.</text>
</comment>
<protein>
    <submittedName>
        <fullName evidence="3">Uncharacterized protein</fullName>
    </submittedName>
</protein>
<name>A0A5C6BT14_9BACT</name>
<gene>
    <name evidence="3" type="ORF">Poly21_23910</name>
</gene>
<reference evidence="3 4" key="1">
    <citation type="journal article" date="2020" name="Antonie Van Leeuwenhoek">
        <title>Rhodopirellula heiligendammensis sp. nov., Rhodopirellula pilleata sp. nov., and Rhodopirellula solitaria sp. nov. isolated from natural or artificial marine surfaces in Northern Germany and California, USA, and emended description of the genus Rhodopirellula.</title>
        <authorList>
            <person name="Kallscheuer N."/>
            <person name="Wiegand S."/>
            <person name="Jogler M."/>
            <person name="Boedeker C."/>
            <person name="Peeters S.H."/>
            <person name="Rast P."/>
            <person name="Heuer A."/>
            <person name="Jetten M.S.M."/>
            <person name="Rohde M."/>
            <person name="Jogler C."/>
        </authorList>
    </citation>
    <scope>NUCLEOTIDE SEQUENCE [LARGE SCALE GENOMIC DNA]</scope>
    <source>
        <strain evidence="3 4">Poly21</strain>
    </source>
</reference>
<feature type="transmembrane region" description="Helical" evidence="2">
    <location>
        <begin position="192"/>
        <end position="213"/>
    </location>
</feature>
<dbReference type="EMBL" id="SJPU01000002">
    <property type="protein sequence ID" value="TWU15198.1"/>
    <property type="molecule type" value="Genomic_DNA"/>
</dbReference>
<feature type="transmembrane region" description="Helical" evidence="2">
    <location>
        <begin position="233"/>
        <end position="261"/>
    </location>
</feature>
<evidence type="ECO:0000256" key="1">
    <source>
        <dbReference type="SAM" id="MobiDB-lite"/>
    </source>
</evidence>
<feature type="region of interest" description="Disordered" evidence="1">
    <location>
        <begin position="57"/>
        <end position="84"/>
    </location>
</feature>